<proteinExistence type="predicted"/>
<evidence type="ECO:0000313" key="1">
    <source>
        <dbReference type="EMBL" id="TDV46876.1"/>
    </source>
</evidence>
<dbReference type="AlphaFoldDB" id="A0A4R7VCN7"/>
<gene>
    <name evidence="1" type="ORF">CLV71_11057</name>
</gene>
<accession>A0A4R7VCN7</accession>
<sequence length="221" mass="23345">MSERLDTPARAVAEGVQVLARAVVCALDSEAPLDVVTGTDDPVLLAAARVLGADVLAPSTLSGRASTESELALLTGAVRAFPPRSDSPASLWTHWGARVALGEAIPGMSEPDTCWLADEHWPRLTHQLAGLAMLAALPPSALTTVAQRRVEDLSRGFVRAVRRGDWPQAAGTGRWLAAVNGVPPSLGLDAGLEFVELMGAGDAQVALHVRVAQALRRRRFR</sequence>
<comment type="caution">
    <text evidence="1">The sequence shown here is derived from an EMBL/GenBank/DDBJ whole genome shotgun (WGS) entry which is preliminary data.</text>
</comment>
<keyword evidence="2" id="KW-1185">Reference proteome</keyword>
<dbReference type="Proteomes" id="UP000294927">
    <property type="component" value="Unassembled WGS sequence"/>
</dbReference>
<name>A0A4R7VCN7_9PSEU</name>
<organism evidence="1 2">
    <name type="scientific">Actinophytocola oryzae</name>
    <dbReference type="NCBI Taxonomy" id="502181"/>
    <lineage>
        <taxon>Bacteria</taxon>
        <taxon>Bacillati</taxon>
        <taxon>Actinomycetota</taxon>
        <taxon>Actinomycetes</taxon>
        <taxon>Pseudonocardiales</taxon>
        <taxon>Pseudonocardiaceae</taxon>
    </lineage>
</organism>
<evidence type="ECO:0000313" key="2">
    <source>
        <dbReference type="Proteomes" id="UP000294927"/>
    </source>
</evidence>
<protein>
    <submittedName>
        <fullName evidence="1">Uncharacterized protein</fullName>
    </submittedName>
</protein>
<dbReference type="EMBL" id="SOCP01000010">
    <property type="protein sequence ID" value="TDV46876.1"/>
    <property type="molecule type" value="Genomic_DNA"/>
</dbReference>
<dbReference type="RefSeq" id="WP_133905401.1">
    <property type="nucleotide sequence ID" value="NZ_SOCP01000010.1"/>
</dbReference>
<dbReference type="OrthoDB" id="3698319at2"/>
<reference evidence="1 2" key="1">
    <citation type="submission" date="2019-03" db="EMBL/GenBank/DDBJ databases">
        <title>Genomic Encyclopedia of Archaeal and Bacterial Type Strains, Phase II (KMG-II): from individual species to whole genera.</title>
        <authorList>
            <person name="Goeker M."/>
        </authorList>
    </citation>
    <scope>NUCLEOTIDE SEQUENCE [LARGE SCALE GENOMIC DNA]</scope>
    <source>
        <strain evidence="1 2">DSM 45499</strain>
    </source>
</reference>